<evidence type="ECO:0000313" key="2">
    <source>
        <dbReference type="EMBL" id="TWT68600.1"/>
    </source>
</evidence>
<evidence type="ECO:0000313" key="3">
    <source>
        <dbReference type="Proteomes" id="UP000317238"/>
    </source>
</evidence>
<organism evidence="2 3">
    <name type="scientific">Crateriforma conspicua</name>
    <dbReference type="NCBI Taxonomy" id="2527996"/>
    <lineage>
        <taxon>Bacteria</taxon>
        <taxon>Pseudomonadati</taxon>
        <taxon>Planctomycetota</taxon>
        <taxon>Planctomycetia</taxon>
        <taxon>Planctomycetales</taxon>
        <taxon>Planctomycetaceae</taxon>
        <taxon>Crateriforma</taxon>
    </lineage>
</organism>
<dbReference type="AlphaFoldDB" id="A0A5C5Y031"/>
<gene>
    <name evidence="2" type="ORF">Pan14r_08470</name>
</gene>
<feature type="region of interest" description="Disordered" evidence="1">
    <location>
        <begin position="244"/>
        <end position="275"/>
    </location>
</feature>
<accession>A0A5C5Y031</accession>
<keyword evidence="3" id="KW-1185">Reference proteome</keyword>
<reference evidence="2 3" key="1">
    <citation type="submission" date="2019-02" db="EMBL/GenBank/DDBJ databases">
        <title>Deep-cultivation of Planctomycetes and their phenomic and genomic characterization uncovers novel biology.</title>
        <authorList>
            <person name="Wiegand S."/>
            <person name="Jogler M."/>
            <person name="Boedeker C."/>
            <person name="Pinto D."/>
            <person name="Vollmers J."/>
            <person name="Rivas-Marin E."/>
            <person name="Kohn T."/>
            <person name="Peeters S.H."/>
            <person name="Heuer A."/>
            <person name="Rast P."/>
            <person name="Oberbeckmann S."/>
            <person name="Bunk B."/>
            <person name="Jeske O."/>
            <person name="Meyerdierks A."/>
            <person name="Storesund J.E."/>
            <person name="Kallscheuer N."/>
            <person name="Luecker S."/>
            <person name="Lage O.M."/>
            <person name="Pohl T."/>
            <person name="Merkel B.J."/>
            <person name="Hornburger P."/>
            <person name="Mueller R.-W."/>
            <person name="Bruemmer F."/>
            <person name="Labrenz M."/>
            <person name="Spormann A.M."/>
            <person name="Op Den Camp H."/>
            <person name="Overmann J."/>
            <person name="Amann R."/>
            <person name="Jetten M.S.M."/>
            <person name="Mascher T."/>
            <person name="Medema M.H."/>
            <person name="Devos D.P."/>
            <person name="Kaster A.-K."/>
            <person name="Ovreas L."/>
            <person name="Rohde M."/>
            <person name="Galperin M.Y."/>
            <person name="Jogler C."/>
        </authorList>
    </citation>
    <scope>NUCLEOTIDE SEQUENCE [LARGE SCALE GENOMIC DNA]</scope>
    <source>
        <strain evidence="2 3">Pan14r</strain>
    </source>
</reference>
<name>A0A5C5Y031_9PLAN</name>
<feature type="compositionally biased region" description="Polar residues" evidence="1">
    <location>
        <begin position="257"/>
        <end position="271"/>
    </location>
</feature>
<comment type="caution">
    <text evidence="2">The sequence shown here is derived from an EMBL/GenBank/DDBJ whole genome shotgun (WGS) entry which is preliminary data.</text>
</comment>
<dbReference type="EMBL" id="SJPL01000001">
    <property type="protein sequence ID" value="TWT68600.1"/>
    <property type="molecule type" value="Genomic_DNA"/>
</dbReference>
<evidence type="ECO:0000256" key="1">
    <source>
        <dbReference type="SAM" id="MobiDB-lite"/>
    </source>
</evidence>
<sequence length="307" mass="35013">MRRRTSPIWSRWELNPPAFTLRDAKPLHHDQFAILRRLRLVKPTTPATELQCKDCGEHQPVIYSSDREGNRHGFIVCEGCGPAEVLPESLDQFVFDTEQLLEHLFADTRLAINPVVSDLLWQIGRRTYKGQSRELLFLRCVNAKNGTSIVEQLGRRTRSLVFTPLTSSAARLDTMVSNLVIGIQDVVEFSEDGLQIDWEAVEDRLIESSESNVQKPKPQPRRSSRTAKIELLVNELTQHLRSAADHAHASGELLPRPTQQELARRTNMSKSDVSRCLKDSSADQLRLLWQTANDLDAVLRLPRRQLR</sequence>
<proteinExistence type="predicted"/>
<dbReference type="RefSeq" id="WP_231598393.1">
    <property type="nucleotide sequence ID" value="NZ_SJPL01000001.1"/>
</dbReference>
<dbReference type="Proteomes" id="UP000317238">
    <property type="component" value="Unassembled WGS sequence"/>
</dbReference>
<protein>
    <submittedName>
        <fullName evidence="2">Uncharacterized protein</fullName>
    </submittedName>
</protein>